<accession>A0A4Z2EJR5</accession>
<reference evidence="1 2" key="1">
    <citation type="submission" date="2019-03" db="EMBL/GenBank/DDBJ databases">
        <title>First draft genome of Liparis tanakae, snailfish: a comprehensive survey of snailfish specific genes.</title>
        <authorList>
            <person name="Kim W."/>
            <person name="Song I."/>
            <person name="Jeong J.-H."/>
            <person name="Kim D."/>
            <person name="Kim S."/>
            <person name="Ryu S."/>
            <person name="Song J.Y."/>
            <person name="Lee S.K."/>
        </authorList>
    </citation>
    <scope>NUCLEOTIDE SEQUENCE [LARGE SCALE GENOMIC DNA]</scope>
    <source>
        <tissue evidence="1">Muscle</tissue>
    </source>
</reference>
<dbReference type="AlphaFoldDB" id="A0A4Z2EJR5"/>
<organism evidence="1 2">
    <name type="scientific">Liparis tanakae</name>
    <name type="common">Tanaka's snailfish</name>
    <dbReference type="NCBI Taxonomy" id="230148"/>
    <lineage>
        <taxon>Eukaryota</taxon>
        <taxon>Metazoa</taxon>
        <taxon>Chordata</taxon>
        <taxon>Craniata</taxon>
        <taxon>Vertebrata</taxon>
        <taxon>Euteleostomi</taxon>
        <taxon>Actinopterygii</taxon>
        <taxon>Neopterygii</taxon>
        <taxon>Teleostei</taxon>
        <taxon>Neoteleostei</taxon>
        <taxon>Acanthomorphata</taxon>
        <taxon>Eupercaria</taxon>
        <taxon>Perciformes</taxon>
        <taxon>Cottioidei</taxon>
        <taxon>Cottales</taxon>
        <taxon>Liparidae</taxon>
        <taxon>Liparis</taxon>
    </lineage>
</organism>
<proteinExistence type="predicted"/>
<evidence type="ECO:0000313" key="2">
    <source>
        <dbReference type="Proteomes" id="UP000314294"/>
    </source>
</evidence>
<dbReference type="OrthoDB" id="6426227at2759"/>
<evidence type="ECO:0000313" key="1">
    <source>
        <dbReference type="EMBL" id="TNN29177.1"/>
    </source>
</evidence>
<dbReference type="InterPro" id="IPR052429">
    <property type="entry name" value="BAH_domain_protein"/>
</dbReference>
<dbReference type="PANTHER" id="PTHR12505">
    <property type="entry name" value="PHD FINGER TRANSCRIPTION FACTOR"/>
    <property type="match status" value="1"/>
</dbReference>
<protein>
    <submittedName>
        <fullName evidence="1">Uncharacterized protein</fullName>
    </submittedName>
</protein>
<dbReference type="EMBL" id="SRLO01005971">
    <property type="protein sequence ID" value="TNN29177.1"/>
    <property type="molecule type" value="Genomic_DNA"/>
</dbReference>
<dbReference type="Proteomes" id="UP000314294">
    <property type="component" value="Unassembled WGS sequence"/>
</dbReference>
<dbReference type="PANTHER" id="PTHR12505:SF22">
    <property type="entry name" value="BAH AND COILED-COIL DOMAIN-CONTAINING PROTEIN 1"/>
    <property type="match status" value="1"/>
</dbReference>
<keyword evidence="2" id="KW-1185">Reference proteome</keyword>
<gene>
    <name evidence="1" type="ORF">EYF80_060675</name>
</gene>
<name>A0A4Z2EJR5_9TELE</name>
<comment type="caution">
    <text evidence="1">The sequence shown here is derived from an EMBL/GenBank/DDBJ whole genome shotgun (WGS) entry which is preliminary data.</text>
</comment>
<sequence>MTEEQISLHHLDREREMIISCHGDLTSHLLVPGGASRLGVDPAAHAHPAHHHWMQRTGSPSLWMGHSYSE</sequence>